<keyword evidence="5" id="KW-1185">Reference proteome</keyword>
<dbReference type="Pfam" id="PF16344">
    <property type="entry name" value="FecR_C"/>
    <property type="match status" value="1"/>
</dbReference>
<sequence>MSQDRTWILLGRKISGEATLDELRELEMLLKEDAQLSYQASLIRELELRTPDNTGETETALEKHMQRMQELYPEDFQVTATPSAILPVIPENRSWLRRNGIRVMAVAASLLLVMVAGWWSLRDHKKTNTDNKELVSEIATRHGSRTTVTLPDGSVVFLNVSSKLTYDYGKDDSRQVVLEGEAFFDVFKDEQRPFIIHTKKMDITVLGTTFNVRAYDEDKTVETSLIQGKVEVTIKGEVPEKVILSPNQKIVLFNGEQQPKVVSAPVPGNPDREAYRLEEVTVNPHDSLVAETAWKENCLVFNNERFADIALKMERWYDVQIIFKDKQVEDYRFTGTFINETVDQTLEALRFTSPFQYRIDKKKIIINAINRP</sequence>
<keyword evidence="1" id="KW-1133">Transmembrane helix</keyword>
<protein>
    <submittedName>
        <fullName evidence="4">FecR family protein</fullName>
    </submittedName>
</protein>
<organism evidence="4 5">
    <name type="scientific">Chitinophaga ginsengisoli</name>
    <dbReference type="NCBI Taxonomy" id="363837"/>
    <lineage>
        <taxon>Bacteria</taxon>
        <taxon>Pseudomonadati</taxon>
        <taxon>Bacteroidota</taxon>
        <taxon>Chitinophagia</taxon>
        <taxon>Chitinophagales</taxon>
        <taxon>Chitinophagaceae</taxon>
        <taxon>Chitinophaga</taxon>
    </lineage>
</organism>
<dbReference type="PANTHER" id="PTHR30273">
    <property type="entry name" value="PERIPLASMIC SIGNAL SENSOR AND SIGMA FACTOR ACTIVATOR FECR-RELATED"/>
    <property type="match status" value="1"/>
</dbReference>
<feature type="domain" description="Protein FecR C-terminal" evidence="3">
    <location>
        <begin position="299"/>
        <end position="366"/>
    </location>
</feature>
<keyword evidence="1" id="KW-0472">Membrane</keyword>
<dbReference type="InterPro" id="IPR006860">
    <property type="entry name" value="FecR"/>
</dbReference>
<feature type="transmembrane region" description="Helical" evidence="1">
    <location>
        <begin position="103"/>
        <end position="121"/>
    </location>
</feature>
<dbReference type="InterPro" id="IPR012373">
    <property type="entry name" value="Ferrdict_sens_TM"/>
</dbReference>
<evidence type="ECO:0000256" key="1">
    <source>
        <dbReference type="SAM" id="Phobius"/>
    </source>
</evidence>
<dbReference type="Gene3D" id="2.60.120.1440">
    <property type="match status" value="1"/>
</dbReference>
<dbReference type="AlphaFoldDB" id="A0A2P8GCU3"/>
<accession>A0A2P8GCU3</accession>
<dbReference type="RefSeq" id="WP_106602029.1">
    <property type="nucleotide sequence ID" value="NZ_PYGK01000004.1"/>
</dbReference>
<proteinExistence type="predicted"/>
<dbReference type="PIRSF" id="PIRSF018266">
    <property type="entry name" value="FecR"/>
    <property type="match status" value="1"/>
</dbReference>
<evidence type="ECO:0000313" key="4">
    <source>
        <dbReference type="EMBL" id="PSL31800.1"/>
    </source>
</evidence>
<dbReference type="Gene3D" id="3.55.50.30">
    <property type="match status" value="1"/>
</dbReference>
<reference evidence="4 5" key="1">
    <citation type="submission" date="2018-03" db="EMBL/GenBank/DDBJ databases">
        <title>Genomic Encyclopedia of Archaeal and Bacterial Type Strains, Phase II (KMG-II): from individual species to whole genera.</title>
        <authorList>
            <person name="Goeker M."/>
        </authorList>
    </citation>
    <scope>NUCLEOTIDE SEQUENCE [LARGE SCALE GENOMIC DNA]</scope>
    <source>
        <strain evidence="4 5">DSM 18107</strain>
    </source>
</reference>
<dbReference type="Pfam" id="PF04773">
    <property type="entry name" value="FecR"/>
    <property type="match status" value="1"/>
</dbReference>
<evidence type="ECO:0000259" key="3">
    <source>
        <dbReference type="Pfam" id="PF16344"/>
    </source>
</evidence>
<evidence type="ECO:0000313" key="5">
    <source>
        <dbReference type="Proteomes" id="UP000240978"/>
    </source>
</evidence>
<evidence type="ECO:0000259" key="2">
    <source>
        <dbReference type="Pfam" id="PF04773"/>
    </source>
</evidence>
<dbReference type="Proteomes" id="UP000240978">
    <property type="component" value="Unassembled WGS sequence"/>
</dbReference>
<dbReference type="GO" id="GO:0016989">
    <property type="term" value="F:sigma factor antagonist activity"/>
    <property type="evidence" value="ECO:0007669"/>
    <property type="project" value="TreeGrafter"/>
</dbReference>
<comment type="caution">
    <text evidence="4">The sequence shown here is derived from an EMBL/GenBank/DDBJ whole genome shotgun (WGS) entry which is preliminary data.</text>
</comment>
<gene>
    <name evidence="4" type="ORF">CLV42_10496</name>
</gene>
<dbReference type="PANTHER" id="PTHR30273:SF2">
    <property type="entry name" value="PROTEIN FECR"/>
    <property type="match status" value="1"/>
</dbReference>
<feature type="domain" description="FecR protein" evidence="2">
    <location>
        <begin position="137"/>
        <end position="231"/>
    </location>
</feature>
<dbReference type="OrthoDB" id="1523735at2"/>
<dbReference type="InterPro" id="IPR032508">
    <property type="entry name" value="FecR_C"/>
</dbReference>
<keyword evidence="1" id="KW-0812">Transmembrane</keyword>
<dbReference type="EMBL" id="PYGK01000004">
    <property type="protein sequence ID" value="PSL31800.1"/>
    <property type="molecule type" value="Genomic_DNA"/>
</dbReference>
<name>A0A2P8GCU3_9BACT</name>